<gene>
    <name evidence="3" type="ORF">GCM10023171_09440</name>
</gene>
<evidence type="ECO:0000256" key="1">
    <source>
        <dbReference type="SAM" id="MobiDB-lite"/>
    </source>
</evidence>
<reference evidence="4" key="1">
    <citation type="journal article" date="2019" name="Int. J. Syst. Evol. Microbiol.">
        <title>The Global Catalogue of Microorganisms (GCM) 10K type strain sequencing project: providing services to taxonomists for standard genome sequencing and annotation.</title>
        <authorList>
            <consortium name="The Broad Institute Genomics Platform"/>
            <consortium name="The Broad Institute Genome Sequencing Center for Infectious Disease"/>
            <person name="Wu L."/>
            <person name="Ma J."/>
        </authorList>
    </citation>
    <scope>NUCLEOTIDE SEQUENCE [LARGE SCALE GENOMIC DNA]</scope>
    <source>
        <strain evidence="4">JCM 17839</strain>
    </source>
</reference>
<evidence type="ECO:0000259" key="2">
    <source>
        <dbReference type="PROSITE" id="PS50943"/>
    </source>
</evidence>
<organism evidence="3 4">
    <name type="scientific">Microbacterium panaciterrae</name>
    <dbReference type="NCBI Taxonomy" id="985759"/>
    <lineage>
        <taxon>Bacteria</taxon>
        <taxon>Bacillati</taxon>
        <taxon>Actinomycetota</taxon>
        <taxon>Actinomycetes</taxon>
        <taxon>Micrococcales</taxon>
        <taxon>Microbacteriaceae</taxon>
        <taxon>Microbacterium</taxon>
    </lineage>
</organism>
<feature type="domain" description="HTH cro/C1-type" evidence="2">
    <location>
        <begin position="29"/>
        <end position="86"/>
    </location>
</feature>
<evidence type="ECO:0000313" key="4">
    <source>
        <dbReference type="Proteomes" id="UP001500731"/>
    </source>
</evidence>
<dbReference type="Gene3D" id="1.10.260.40">
    <property type="entry name" value="lambda repressor-like DNA-binding domains"/>
    <property type="match status" value="1"/>
</dbReference>
<dbReference type="SMART" id="SM00530">
    <property type="entry name" value="HTH_XRE"/>
    <property type="match status" value="1"/>
</dbReference>
<dbReference type="SUPFAM" id="SSF47413">
    <property type="entry name" value="lambda repressor-like DNA-binding domains"/>
    <property type="match status" value="1"/>
</dbReference>
<sequence length="141" mass="15762">MLSKPADNGVMGETRNSEHPTEPSLGAYLKEARRATGLTLRQVEEETSKAVTNGYLSQIENDDIIQPSPRILYSLATTYGIDYSDLLRRAGHTVPNETDDQYSDARALGAVNGFPLRSLQDLTETETEHLLAYIEFMKSRR</sequence>
<dbReference type="PROSITE" id="PS50943">
    <property type="entry name" value="HTH_CROC1"/>
    <property type="match status" value="1"/>
</dbReference>
<evidence type="ECO:0000313" key="3">
    <source>
        <dbReference type="EMBL" id="GAA4481267.1"/>
    </source>
</evidence>
<dbReference type="CDD" id="cd00093">
    <property type="entry name" value="HTH_XRE"/>
    <property type="match status" value="1"/>
</dbReference>
<accession>A0ABP8P3C3</accession>
<protein>
    <recommendedName>
        <fullName evidence="2">HTH cro/C1-type domain-containing protein</fullName>
    </recommendedName>
</protein>
<dbReference type="Proteomes" id="UP001500731">
    <property type="component" value="Unassembled WGS sequence"/>
</dbReference>
<dbReference type="EMBL" id="BAABGP010000007">
    <property type="protein sequence ID" value="GAA4481267.1"/>
    <property type="molecule type" value="Genomic_DNA"/>
</dbReference>
<proteinExistence type="predicted"/>
<comment type="caution">
    <text evidence="3">The sequence shown here is derived from an EMBL/GenBank/DDBJ whole genome shotgun (WGS) entry which is preliminary data.</text>
</comment>
<dbReference type="InterPro" id="IPR010982">
    <property type="entry name" value="Lambda_DNA-bd_dom_sf"/>
</dbReference>
<keyword evidence="4" id="KW-1185">Reference proteome</keyword>
<name>A0ABP8P3C3_9MICO</name>
<dbReference type="Pfam" id="PF12844">
    <property type="entry name" value="HTH_19"/>
    <property type="match status" value="1"/>
</dbReference>
<dbReference type="InterPro" id="IPR001387">
    <property type="entry name" value="Cro/C1-type_HTH"/>
</dbReference>
<feature type="region of interest" description="Disordered" evidence="1">
    <location>
        <begin position="1"/>
        <end position="27"/>
    </location>
</feature>